<sequence length="103" mass="12010">MKRKEQKDKGYSDFANVETQRNFLTHEDFTEGPYGSPIKKYDLAENKSTPWKKGQQPYSAFTYENRNLHEGLPRQYPQAHPTHDDKEMESEAPYDHASNKGDS</sequence>
<gene>
    <name evidence="2" type="ORF">SAMN05421743_107143</name>
</gene>
<dbReference type="STRING" id="571932.SAMN05421743_107143"/>
<dbReference type="Proteomes" id="UP000198584">
    <property type="component" value="Unassembled WGS sequence"/>
</dbReference>
<dbReference type="RefSeq" id="WP_093044920.1">
    <property type="nucleotide sequence ID" value="NZ_FNQR01000007.1"/>
</dbReference>
<feature type="region of interest" description="Disordered" evidence="1">
    <location>
        <begin position="66"/>
        <end position="103"/>
    </location>
</feature>
<proteinExistence type="predicted"/>
<reference evidence="2 3" key="1">
    <citation type="submission" date="2016-10" db="EMBL/GenBank/DDBJ databases">
        <authorList>
            <person name="de Groot N.N."/>
        </authorList>
    </citation>
    <scope>NUCLEOTIDE SEQUENCE [LARGE SCALE GENOMIC DNA]</scope>
    <source>
        <strain evidence="2 3">CCM7597</strain>
    </source>
</reference>
<dbReference type="EMBL" id="FNQR01000007">
    <property type="protein sequence ID" value="SEA72403.1"/>
    <property type="molecule type" value="Genomic_DNA"/>
</dbReference>
<evidence type="ECO:0000313" key="2">
    <source>
        <dbReference type="EMBL" id="SEA72403.1"/>
    </source>
</evidence>
<organism evidence="2 3">
    <name type="scientific">Thalassobacillus cyri</name>
    <dbReference type="NCBI Taxonomy" id="571932"/>
    <lineage>
        <taxon>Bacteria</taxon>
        <taxon>Bacillati</taxon>
        <taxon>Bacillota</taxon>
        <taxon>Bacilli</taxon>
        <taxon>Bacillales</taxon>
        <taxon>Bacillaceae</taxon>
        <taxon>Thalassobacillus</taxon>
    </lineage>
</organism>
<dbReference type="AlphaFoldDB" id="A0A1H4DHU9"/>
<keyword evidence="3" id="KW-1185">Reference proteome</keyword>
<evidence type="ECO:0000313" key="3">
    <source>
        <dbReference type="Proteomes" id="UP000198584"/>
    </source>
</evidence>
<name>A0A1H4DHU9_9BACI</name>
<accession>A0A1H4DHU9</accession>
<evidence type="ECO:0008006" key="4">
    <source>
        <dbReference type="Google" id="ProtNLM"/>
    </source>
</evidence>
<dbReference type="OrthoDB" id="2376226at2"/>
<protein>
    <recommendedName>
        <fullName evidence="4">Cytosolic protein</fullName>
    </recommendedName>
</protein>
<feature type="compositionally biased region" description="Basic and acidic residues" evidence="1">
    <location>
        <begin position="93"/>
        <end position="103"/>
    </location>
</feature>
<evidence type="ECO:0000256" key="1">
    <source>
        <dbReference type="SAM" id="MobiDB-lite"/>
    </source>
</evidence>